<dbReference type="SUPFAM" id="SSF53474">
    <property type="entry name" value="alpha/beta-Hydrolases"/>
    <property type="match status" value="2"/>
</dbReference>
<accession>A0A1W9YPG7</accession>
<dbReference type="EMBL" id="MVHJ01000038">
    <property type="protein sequence ID" value="ORA01899.1"/>
    <property type="molecule type" value="Genomic_DNA"/>
</dbReference>
<dbReference type="AlphaFoldDB" id="A0A1W9YPG7"/>
<reference evidence="1 2" key="1">
    <citation type="submission" date="2017-02" db="EMBL/GenBank/DDBJ databases">
        <title>The new phylogeny of genus Mycobacterium.</title>
        <authorList>
            <person name="Tortoli E."/>
            <person name="Trovato A."/>
            <person name="Cirillo D.M."/>
        </authorList>
    </citation>
    <scope>NUCLEOTIDE SEQUENCE [LARGE SCALE GENOMIC DNA]</scope>
    <source>
        <strain evidence="1 2">DSM 45578</strain>
    </source>
</reference>
<gene>
    <name evidence="1" type="ORF">BST17_26100</name>
</gene>
<dbReference type="InterPro" id="IPR029058">
    <property type="entry name" value="AB_hydrolase_fold"/>
</dbReference>
<dbReference type="STRING" id="564198.BST17_26100"/>
<protein>
    <recommendedName>
        <fullName evidence="3">Serine aminopeptidase S33 domain-containing protein</fullName>
    </recommendedName>
</protein>
<dbReference type="OrthoDB" id="249225at2"/>
<comment type="caution">
    <text evidence="1">The sequence shown here is derived from an EMBL/GenBank/DDBJ whole genome shotgun (WGS) entry which is preliminary data.</text>
</comment>
<sequence>MSAPSETPTYFGPNESPLFGVVHLPADRRVRGAVLICGSLGKEGMDSIRFQRILAEDMARNGYAVLRFDYLGTGDSAFGHHRDDAVAMWSASIRHAADHLLDIGAPSVSAVALRAGGLLVDHAIAAGAPIDRVAYLDPPASGRRHLREQAALYRFTVGPEAAEPETVSIIGARLSERSAKTFGALKLTGPASAQLYVVRPEDADRHSAGAHTVVTTAAGLPEFAQTADVVVAMPMGALDQIVSWFRDVAETDPRVTVQPHVVTEARMPVSTPDGPVTVLETIESFGPKGLFGIRTRPVNTMPAKGRVVLFFATSNDPHVGPARGWVELGRQIAVGGAQAFRFDGAGLGHSPAIVRDQWQSIYTSRRIADGNAAGRHAAEDPRQLTVVGICSGSWYAAHTARELAVGSALLVNAGSWSWHSGAWAWQWNVRRDIMASAAGHQQSATPDPAAAWPLRRRIIESLKPARDRLKALLRNHLPHALLKMLGQAGLAQVPEVLLAPLLQNGTDTVLMLCPFDVDLFTEFDGFATVTMLRLDGLPVRVVELGDGDHAAYHQAVLDGIRDELLGPPCKQSLALGS</sequence>
<dbReference type="Proteomes" id="UP000192366">
    <property type="component" value="Unassembled WGS sequence"/>
</dbReference>
<organism evidence="1 2">
    <name type="scientific">Mycolicibacterium bacteremicum</name>
    <name type="common">Mycobacterium bacteremicum</name>
    <dbReference type="NCBI Taxonomy" id="564198"/>
    <lineage>
        <taxon>Bacteria</taxon>
        <taxon>Bacillati</taxon>
        <taxon>Actinomycetota</taxon>
        <taxon>Actinomycetes</taxon>
        <taxon>Mycobacteriales</taxon>
        <taxon>Mycobacteriaceae</taxon>
        <taxon>Mycolicibacterium</taxon>
    </lineage>
</organism>
<proteinExistence type="predicted"/>
<dbReference type="RefSeq" id="WP_083061842.1">
    <property type="nucleotide sequence ID" value="NZ_JACKVM010000008.1"/>
</dbReference>
<evidence type="ECO:0000313" key="1">
    <source>
        <dbReference type="EMBL" id="ORA01899.1"/>
    </source>
</evidence>
<dbReference type="Gene3D" id="3.40.50.1820">
    <property type="entry name" value="alpha/beta hydrolase"/>
    <property type="match status" value="2"/>
</dbReference>
<name>A0A1W9YPG7_MYCBA</name>
<evidence type="ECO:0008006" key="3">
    <source>
        <dbReference type="Google" id="ProtNLM"/>
    </source>
</evidence>
<keyword evidence="2" id="KW-1185">Reference proteome</keyword>
<evidence type="ECO:0000313" key="2">
    <source>
        <dbReference type="Proteomes" id="UP000192366"/>
    </source>
</evidence>